<keyword evidence="4" id="KW-0804">Transcription</keyword>
<dbReference type="PANTHER" id="PTHR31845:SF10">
    <property type="entry name" value="ZN(II)2CYS6 TRANSCRIPTION FACTOR (EUROFUNG)"/>
    <property type="match status" value="1"/>
</dbReference>
<evidence type="ECO:0000313" key="8">
    <source>
        <dbReference type="Proteomes" id="UP000664534"/>
    </source>
</evidence>
<dbReference type="Proteomes" id="UP000664534">
    <property type="component" value="Unassembled WGS sequence"/>
</dbReference>
<comment type="caution">
    <text evidence="7">The sequence shown here is derived from an EMBL/GenBank/DDBJ whole genome shotgun (WGS) entry which is preliminary data.</text>
</comment>
<evidence type="ECO:0008006" key="9">
    <source>
        <dbReference type="Google" id="ProtNLM"/>
    </source>
</evidence>
<evidence type="ECO:0000256" key="4">
    <source>
        <dbReference type="ARBA" id="ARBA00023163"/>
    </source>
</evidence>
<keyword evidence="2" id="KW-0805">Transcription regulation</keyword>
<feature type="compositionally biased region" description="Polar residues" evidence="6">
    <location>
        <begin position="130"/>
        <end position="148"/>
    </location>
</feature>
<keyword evidence="8" id="KW-1185">Reference proteome</keyword>
<comment type="subcellular location">
    <subcellularLocation>
        <location evidence="1">Nucleus</location>
    </subcellularLocation>
</comment>
<dbReference type="InterPro" id="IPR036864">
    <property type="entry name" value="Zn2-C6_fun-type_DNA-bd_sf"/>
</dbReference>
<feature type="region of interest" description="Disordered" evidence="6">
    <location>
        <begin position="1"/>
        <end position="35"/>
    </location>
</feature>
<dbReference type="EMBL" id="CAJPDT010000138">
    <property type="protein sequence ID" value="CAF9940888.1"/>
    <property type="molecule type" value="Genomic_DNA"/>
</dbReference>
<dbReference type="AlphaFoldDB" id="A0A8H3J536"/>
<feature type="compositionally biased region" description="Polar residues" evidence="6">
    <location>
        <begin position="20"/>
        <end position="29"/>
    </location>
</feature>
<dbReference type="OrthoDB" id="5226580at2759"/>
<evidence type="ECO:0000313" key="7">
    <source>
        <dbReference type="EMBL" id="CAF9940888.1"/>
    </source>
</evidence>
<reference evidence="7" key="1">
    <citation type="submission" date="2021-03" db="EMBL/GenBank/DDBJ databases">
        <authorList>
            <person name="Tagirdzhanova G."/>
        </authorList>
    </citation>
    <scope>NUCLEOTIDE SEQUENCE</scope>
</reference>
<evidence type="ECO:0000256" key="2">
    <source>
        <dbReference type="ARBA" id="ARBA00023015"/>
    </source>
</evidence>
<keyword evidence="5" id="KW-0539">Nucleus</keyword>
<sequence>MQASEQPTPLAYGGKPTLTAEISQDMATPSTSSRQSSTRACAMCVKAKAKCTPQPEFEGVCQRCHRLKKQCFLNEKPSRKRTRTSKPTRVAQLEQKLDGLVTLLTSNTSNLPTTSLDQTPDLLLPRSPVSLDSNASAGGPSTATPQSINLDGATTAVGSFNGGITPADLMCAPNAGNLTFASQSVLQLDPDEREAEILLLEFMTNMTEQFPFVVIHPASTSQSLQRESPLLWKAIMVAALHRNSDRQMALGAKLMEDLTSRLLLKAEMSLDLLQALLIFIAWYHYHTLVNPQITNLLHLAKSLTNNMRLNRTQTAYDRGKFFLDGYDPTKGGTQSSHKETSRSDGWRALAGCFYLTSVISASCRNLEPQFNTAYILDCCRKLEEAAEYQSDAILVQLVRLQDIRYRMGRSFPYDESHASRRSGVPVEMFVRAWQKELEAFWAPLLAETQQNRLLLATYHAIEIALYEIEISDCPMCLPRVPVKIIDRAGRLESIYANLLATRKLFDVYSSIPVEEVSGICFTMWAQFNHAFLSGIKLLNTDADGWDLQHARDVLRFPDIIHNQVKAIEEVVLRRGVILEAAMDSKDVFTRFLTKLHHALRWYDSSRLSKLEPQGLSDQTNDLVGSLSTTDPGESLQAFDDAFWKSFFGDDWMLAGDGLST</sequence>
<dbReference type="GO" id="GO:0005634">
    <property type="term" value="C:nucleus"/>
    <property type="evidence" value="ECO:0007669"/>
    <property type="project" value="UniProtKB-SubCell"/>
</dbReference>
<protein>
    <recommendedName>
        <fullName evidence="9">Zn(2)-C6 fungal-type domain-containing protein</fullName>
    </recommendedName>
</protein>
<evidence type="ECO:0000256" key="1">
    <source>
        <dbReference type="ARBA" id="ARBA00004123"/>
    </source>
</evidence>
<dbReference type="GO" id="GO:0008270">
    <property type="term" value="F:zinc ion binding"/>
    <property type="evidence" value="ECO:0007669"/>
    <property type="project" value="InterPro"/>
</dbReference>
<dbReference type="SUPFAM" id="SSF57701">
    <property type="entry name" value="Zn2/Cys6 DNA-binding domain"/>
    <property type="match status" value="1"/>
</dbReference>
<evidence type="ECO:0000256" key="6">
    <source>
        <dbReference type="SAM" id="MobiDB-lite"/>
    </source>
</evidence>
<gene>
    <name evidence="7" type="ORF">IMSHALPRED_002208</name>
</gene>
<dbReference type="PANTHER" id="PTHR31845">
    <property type="entry name" value="FINGER DOMAIN PROTEIN, PUTATIVE-RELATED"/>
    <property type="match status" value="1"/>
</dbReference>
<dbReference type="Gene3D" id="4.10.240.10">
    <property type="entry name" value="Zn(2)-C6 fungal-type DNA-binding domain"/>
    <property type="match status" value="1"/>
</dbReference>
<dbReference type="InterPro" id="IPR001138">
    <property type="entry name" value="Zn2Cys6_DnaBD"/>
</dbReference>
<evidence type="ECO:0000256" key="3">
    <source>
        <dbReference type="ARBA" id="ARBA00023125"/>
    </source>
</evidence>
<dbReference type="GO" id="GO:0000981">
    <property type="term" value="F:DNA-binding transcription factor activity, RNA polymerase II-specific"/>
    <property type="evidence" value="ECO:0007669"/>
    <property type="project" value="InterPro"/>
</dbReference>
<name>A0A8H3J536_9LECA</name>
<accession>A0A8H3J536</accession>
<organism evidence="7 8">
    <name type="scientific">Imshaugia aleurites</name>
    <dbReference type="NCBI Taxonomy" id="172621"/>
    <lineage>
        <taxon>Eukaryota</taxon>
        <taxon>Fungi</taxon>
        <taxon>Dikarya</taxon>
        <taxon>Ascomycota</taxon>
        <taxon>Pezizomycotina</taxon>
        <taxon>Lecanoromycetes</taxon>
        <taxon>OSLEUM clade</taxon>
        <taxon>Lecanoromycetidae</taxon>
        <taxon>Lecanorales</taxon>
        <taxon>Lecanorineae</taxon>
        <taxon>Parmeliaceae</taxon>
        <taxon>Imshaugia</taxon>
    </lineage>
</organism>
<evidence type="ECO:0000256" key="5">
    <source>
        <dbReference type="ARBA" id="ARBA00023242"/>
    </source>
</evidence>
<dbReference type="CDD" id="cd00067">
    <property type="entry name" value="GAL4"/>
    <property type="match status" value="1"/>
</dbReference>
<dbReference type="InterPro" id="IPR051089">
    <property type="entry name" value="prtT"/>
</dbReference>
<proteinExistence type="predicted"/>
<keyword evidence="3" id="KW-0238">DNA-binding</keyword>
<feature type="region of interest" description="Disordered" evidence="6">
    <location>
        <begin position="125"/>
        <end position="148"/>
    </location>
</feature>
<dbReference type="GO" id="GO:0000976">
    <property type="term" value="F:transcription cis-regulatory region binding"/>
    <property type="evidence" value="ECO:0007669"/>
    <property type="project" value="TreeGrafter"/>
</dbReference>